<dbReference type="AlphaFoldDB" id="A0A7W3ZDM5"/>
<keyword evidence="2" id="KW-0732">Signal</keyword>
<dbReference type="Pfam" id="PF12079">
    <property type="entry name" value="DUF3558"/>
    <property type="match status" value="1"/>
</dbReference>
<evidence type="ECO:0000313" key="3">
    <source>
        <dbReference type="EMBL" id="MBB1157691.1"/>
    </source>
</evidence>
<gene>
    <name evidence="3" type="ORF">H4281_31480</name>
</gene>
<feature type="chain" id="PRO_5039291967" evidence="2">
    <location>
        <begin position="24"/>
        <end position="206"/>
    </location>
</feature>
<feature type="compositionally biased region" description="Low complexity" evidence="1">
    <location>
        <begin position="35"/>
        <end position="45"/>
    </location>
</feature>
<accession>A0A7W3ZDM5</accession>
<proteinExistence type="predicted"/>
<comment type="caution">
    <text evidence="3">The sequence shown here is derived from an EMBL/GenBank/DDBJ whole genome shotgun (WGS) entry which is preliminary data.</text>
</comment>
<sequence length="206" mass="21009">MMRRLPPALLVAAVIVALGTACGGRPAPAPPASPAPATSAANALPHSGAPKVEHPLPASALSGNPCETALTADQVERIISVAPAGKLRNIAGLGPSCWWSNIDSGSAVSTGYVTEDRQGLSAVYHNSKPKSKLWRPLPPVQGFPAVAFRADLGDDLCQVSVGTADDLSVDVTITLGESKKGNTDSCTVAGQAADMVIANLRRRAGS</sequence>
<dbReference type="EMBL" id="JACGZW010000011">
    <property type="protein sequence ID" value="MBB1157691.1"/>
    <property type="molecule type" value="Genomic_DNA"/>
</dbReference>
<name>A0A7W3ZDM5_9PSEU</name>
<dbReference type="PROSITE" id="PS51257">
    <property type="entry name" value="PROKAR_LIPOPROTEIN"/>
    <property type="match status" value="1"/>
</dbReference>
<feature type="region of interest" description="Disordered" evidence="1">
    <location>
        <begin position="25"/>
        <end position="60"/>
    </location>
</feature>
<feature type="signal peptide" evidence="2">
    <location>
        <begin position="1"/>
        <end position="23"/>
    </location>
</feature>
<evidence type="ECO:0000256" key="1">
    <source>
        <dbReference type="SAM" id="MobiDB-lite"/>
    </source>
</evidence>
<organism evidence="3 4">
    <name type="scientific">Amycolatopsis dendrobii</name>
    <dbReference type="NCBI Taxonomy" id="2760662"/>
    <lineage>
        <taxon>Bacteria</taxon>
        <taxon>Bacillati</taxon>
        <taxon>Actinomycetota</taxon>
        <taxon>Actinomycetes</taxon>
        <taxon>Pseudonocardiales</taxon>
        <taxon>Pseudonocardiaceae</taxon>
        <taxon>Amycolatopsis</taxon>
    </lineage>
</organism>
<evidence type="ECO:0000256" key="2">
    <source>
        <dbReference type="SAM" id="SignalP"/>
    </source>
</evidence>
<protein>
    <submittedName>
        <fullName evidence="3">DUF3558 domain-containing protein</fullName>
    </submittedName>
</protein>
<reference evidence="3 4" key="1">
    <citation type="submission" date="2020-08" db="EMBL/GenBank/DDBJ databases">
        <title>Amycolatopsis sp. nov. DR6-1 isolated from Dendrobium heterocarpum.</title>
        <authorList>
            <person name="Tedsree N."/>
            <person name="Kuncharoen N."/>
            <person name="Likhitwitayawuid K."/>
            <person name="Tanasupawat S."/>
        </authorList>
    </citation>
    <scope>NUCLEOTIDE SEQUENCE [LARGE SCALE GENOMIC DNA]</scope>
    <source>
        <strain evidence="3 4">DR6-1</strain>
    </source>
</reference>
<evidence type="ECO:0000313" key="4">
    <source>
        <dbReference type="Proteomes" id="UP000526734"/>
    </source>
</evidence>
<keyword evidence="4" id="KW-1185">Reference proteome</keyword>
<dbReference type="InterPro" id="IPR024520">
    <property type="entry name" value="DUF3558"/>
</dbReference>
<dbReference type="Proteomes" id="UP000526734">
    <property type="component" value="Unassembled WGS sequence"/>
</dbReference>